<evidence type="ECO:0000256" key="7">
    <source>
        <dbReference type="ARBA" id="ARBA00023033"/>
    </source>
</evidence>
<dbReference type="InterPro" id="IPR036396">
    <property type="entry name" value="Cyt_P450_sf"/>
</dbReference>
<dbReference type="SUPFAM" id="SSF48264">
    <property type="entry name" value="Cytochrome P450"/>
    <property type="match status" value="1"/>
</dbReference>
<evidence type="ECO:0000256" key="6">
    <source>
        <dbReference type="ARBA" id="ARBA00023004"/>
    </source>
</evidence>
<dbReference type="Gene3D" id="1.10.630.10">
    <property type="entry name" value="Cytochrome P450"/>
    <property type="match status" value="1"/>
</dbReference>
<dbReference type="PANTHER" id="PTHR24291">
    <property type="entry name" value="CYTOCHROME P450 FAMILY 4"/>
    <property type="match status" value="1"/>
</dbReference>
<evidence type="ECO:0000256" key="5">
    <source>
        <dbReference type="ARBA" id="ARBA00023002"/>
    </source>
</evidence>
<evidence type="ECO:0000256" key="3">
    <source>
        <dbReference type="ARBA" id="ARBA00022617"/>
    </source>
</evidence>
<dbReference type="InterPro" id="IPR017972">
    <property type="entry name" value="Cyt_P450_CS"/>
</dbReference>
<accession>A0AAV2N6K5</accession>
<keyword evidence="11" id="KW-0812">Transmembrane</keyword>
<dbReference type="GO" id="GO:0016705">
    <property type="term" value="F:oxidoreductase activity, acting on paired donors, with incorporation or reduction of molecular oxygen"/>
    <property type="evidence" value="ECO:0007669"/>
    <property type="project" value="InterPro"/>
</dbReference>
<evidence type="ECO:0008006" key="14">
    <source>
        <dbReference type="Google" id="ProtNLM"/>
    </source>
</evidence>
<dbReference type="GO" id="GO:0020037">
    <property type="term" value="F:heme binding"/>
    <property type="evidence" value="ECO:0007669"/>
    <property type="project" value="InterPro"/>
</dbReference>
<feature type="binding site" description="axial binding residue" evidence="8">
    <location>
        <position position="500"/>
    </location>
    <ligand>
        <name>heme</name>
        <dbReference type="ChEBI" id="CHEBI:30413"/>
    </ligand>
    <ligandPart>
        <name>Fe</name>
        <dbReference type="ChEBI" id="CHEBI:18248"/>
    </ligandPart>
</feature>
<dbReference type="InterPro" id="IPR050196">
    <property type="entry name" value="Cytochrome_P450_Monoox"/>
</dbReference>
<feature type="compositionally biased region" description="Basic and acidic residues" evidence="10">
    <location>
        <begin position="551"/>
        <end position="562"/>
    </location>
</feature>
<dbReference type="GO" id="GO:0004497">
    <property type="term" value="F:monooxygenase activity"/>
    <property type="evidence" value="ECO:0007669"/>
    <property type="project" value="UniProtKB-KW"/>
</dbReference>
<proteinExistence type="inferred from homology"/>
<keyword evidence="13" id="KW-1185">Reference proteome</keyword>
<dbReference type="EMBL" id="OZ034834">
    <property type="protein sequence ID" value="CAL1675697.1"/>
    <property type="molecule type" value="Genomic_DNA"/>
</dbReference>
<evidence type="ECO:0000256" key="11">
    <source>
        <dbReference type="SAM" id="Phobius"/>
    </source>
</evidence>
<sequence length="572" mass="65806">MDAIPIILYLPNIAYCLLAVLVVTLIALYYYVETSRAVCLVKKLPGPPHIPILGHALITFRMSPEKSVPKAMEYLDTYGLVLGGYIGTRVVIFLADPQDIEIILSNPAHIDKSVEYEFFQPWLGDGLLITTGDKWRRHRKIIAPTFHMSILKTFVPLFYENSMDLVRRLRDEVGKEFDCHDYLSAVTVDILTETAMGIKREKRQKTGYDYAVAVMKMSDIVHRRHCDFSLRSDIIFTLTKFAKKQKKLLNIIHTLTDRVIEEKSKDIEEKLIKDQQQKEVQISKPIESLNVTKNDGNDKNNATKYTKLHYVRDDLDDIDENDVSEKKRLAFLHMMLDLKRNGGQMTDEEIREEVNTIMFEGHDTTAAGSSFALCVLGNHQDIQARVHEELDAIFGESDRQCTFQDTLEMKYLERVILETLRLFPPVPGIARKLNEDVKIITGDYILPKTATVLIPQFAVHRSEKYYPNPTVFNPDNFLPEKMQQRHYYAFIPFSAGPRSCVGRKYAMLKLKVLLSTILRNYRVISNVADKDFILRGDIILKRHDGFKIKVEPRKPVPRKPGEEPEFNVPVST</sequence>
<evidence type="ECO:0000256" key="1">
    <source>
        <dbReference type="ARBA" id="ARBA00001971"/>
    </source>
</evidence>
<organism evidence="12 13">
    <name type="scientific">Lasius platythorax</name>
    <dbReference type="NCBI Taxonomy" id="488582"/>
    <lineage>
        <taxon>Eukaryota</taxon>
        <taxon>Metazoa</taxon>
        <taxon>Ecdysozoa</taxon>
        <taxon>Arthropoda</taxon>
        <taxon>Hexapoda</taxon>
        <taxon>Insecta</taxon>
        <taxon>Pterygota</taxon>
        <taxon>Neoptera</taxon>
        <taxon>Endopterygota</taxon>
        <taxon>Hymenoptera</taxon>
        <taxon>Apocrita</taxon>
        <taxon>Aculeata</taxon>
        <taxon>Formicoidea</taxon>
        <taxon>Formicidae</taxon>
        <taxon>Formicinae</taxon>
        <taxon>Lasius</taxon>
        <taxon>Lasius</taxon>
    </lineage>
</organism>
<evidence type="ECO:0000256" key="9">
    <source>
        <dbReference type="RuleBase" id="RU000461"/>
    </source>
</evidence>
<keyword evidence="7 9" id="KW-0503">Monooxygenase</keyword>
<keyword evidence="11" id="KW-0472">Membrane</keyword>
<evidence type="ECO:0000256" key="4">
    <source>
        <dbReference type="ARBA" id="ARBA00022723"/>
    </source>
</evidence>
<comment type="cofactor">
    <cofactor evidence="1 8">
        <name>heme</name>
        <dbReference type="ChEBI" id="CHEBI:30413"/>
    </cofactor>
</comment>
<keyword evidence="5 9" id="KW-0560">Oxidoreductase</keyword>
<dbReference type="CDD" id="cd20628">
    <property type="entry name" value="CYP4"/>
    <property type="match status" value="1"/>
</dbReference>
<evidence type="ECO:0000256" key="8">
    <source>
        <dbReference type="PIRSR" id="PIRSR602401-1"/>
    </source>
</evidence>
<dbReference type="PROSITE" id="PS00086">
    <property type="entry name" value="CYTOCHROME_P450"/>
    <property type="match status" value="1"/>
</dbReference>
<dbReference type="InterPro" id="IPR002401">
    <property type="entry name" value="Cyt_P450_E_grp-I"/>
</dbReference>
<reference evidence="12" key="1">
    <citation type="submission" date="2024-04" db="EMBL/GenBank/DDBJ databases">
        <authorList>
            <consortium name="Molecular Ecology Group"/>
        </authorList>
    </citation>
    <scope>NUCLEOTIDE SEQUENCE</scope>
</reference>
<dbReference type="GO" id="GO:0005506">
    <property type="term" value="F:iron ion binding"/>
    <property type="evidence" value="ECO:0007669"/>
    <property type="project" value="InterPro"/>
</dbReference>
<comment type="similarity">
    <text evidence="2 9">Belongs to the cytochrome P450 family.</text>
</comment>
<gene>
    <name evidence="12" type="ORF">LPLAT_LOCUS2020</name>
</gene>
<evidence type="ECO:0000256" key="2">
    <source>
        <dbReference type="ARBA" id="ARBA00010617"/>
    </source>
</evidence>
<protein>
    <recommendedName>
        <fullName evidence="14">Cytochrome P450</fullName>
    </recommendedName>
</protein>
<keyword evidence="3 8" id="KW-0349">Heme</keyword>
<feature type="region of interest" description="Disordered" evidence="10">
    <location>
        <begin position="551"/>
        <end position="572"/>
    </location>
</feature>
<keyword evidence="6 8" id="KW-0408">Iron</keyword>
<dbReference type="InterPro" id="IPR001128">
    <property type="entry name" value="Cyt_P450"/>
</dbReference>
<feature type="transmembrane region" description="Helical" evidence="11">
    <location>
        <begin position="6"/>
        <end position="32"/>
    </location>
</feature>
<evidence type="ECO:0000313" key="13">
    <source>
        <dbReference type="Proteomes" id="UP001497644"/>
    </source>
</evidence>
<evidence type="ECO:0000313" key="12">
    <source>
        <dbReference type="EMBL" id="CAL1675697.1"/>
    </source>
</evidence>
<dbReference type="Proteomes" id="UP001497644">
    <property type="component" value="Chromosome 11"/>
</dbReference>
<dbReference type="PRINTS" id="PR00463">
    <property type="entry name" value="EP450I"/>
</dbReference>
<dbReference type="Pfam" id="PF00067">
    <property type="entry name" value="p450"/>
    <property type="match status" value="1"/>
</dbReference>
<evidence type="ECO:0000256" key="10">
    <source>
        <dbReference type="SAM" id="MobiDB-lite"/>
    </source>
</evidence>
<keyword evidence="11" id="KW-1133">Transmembrane helix</keyword>
<keyword evidence="4 8" id="KW-0479">Metal-binding</keyword>
<dbReference type="PRINTS" id="PR00385">
    <property type="entry name" value="P450"/>
</dbReference>
<dbReference type="PANTHER" id="PTHR24291:SF106">
    <property type="entry name" value="CYTOCHROME P450 4G1-RELATED"/>
    <property type="match status" value="1"/>
</dbReference>
<dbReference type="AlphaFoldDB" id="A0AAV2N6K5"/>
<name>A0AAV2N6K5_9HYME</name>